<sequence length="198" mass="20567">MKFSHLLFFGSSLPAVLGSDGVRGARKLNNNQGNKNCQSFALKAFGDNQAFLNNDGDPVDLTQPDALLTLSQELSVGDSFVTKLVVTESNDLPDWIPVGSTGGLSCTILEIFTFPDTMQQCSGSLSTPSRGSFFVQGIGSALSSGGIDIAIVGGTGDFLHATGQMTGNDADAGNFTQVEGVFTDGLLCGVDFGNGNQQ</sequence>
<name>A0A7R9ZFN9_9STRA</name>
<gene>
    <name evidence="2" type="ORF">TDUB1175_LOCUS20352</name>
</gene>
<feature type="signal peptide" evidence="1">
    <location>
        <begin position="1"/>
        <end position="18"/>
    </location>
</feature>
<proteinExistence type="predicted"/>
<evidence type="ECO:0000313" key="2">
    <source>
        <dbReference type="EMBL" id="CAD8321936.1"/>
    </source>
</evidence>
<reference evidence="2" key="1">
    <citation type="submission" date="2021-01" db="EMBL/GenBank/DDBJ databases">
        <authorList>
            <person name="Corre E."/>
            <person name="Pelletier E."/>
            <person name="Niang G."/>
            <person name="Scheremetjew M."/>
            <person name="Finn R."/>
            <person name="Kale V."/>
            <person name="Holt S."/>
            <person name="Cochrane G."/>
            <person name="Meng A."/>
            <person name="Brown T."/>
            <person name="Cohen L."/>
        </authorList>
    </citation>
    <scope>NUCLEOTIDE SEQUENCE</scope>
    <source>
        <strain evidence="2">CCMP147</strain>
    </source>
</reference>
<dbReference type="EMBL" id="HBED01040469">
    <property type="protein sequence ID" value="CAD8321936.1"/>
    <property type="molecule type" value="Transcribed_RNA"/>
</dbReference>
<dbReference type="AlphaFoldDB" id="A0A7R9ZFN9"/>
<evidence type="ECO:0000256" key="1">
    <source>
        <dbReference type="SAM" id="SignalP"/>
    </source>
</evidence>
<dbReference type="InterPro" id="IPR044859">
    <property type="entry name" value="Allene_oxi_cyc_Dirigent"/>
</dbReference>
<feature type="chain" id="PRO_5031168006" evidence="1">
    <location>
        <begin position="19"/>
        <end position="198"/>
    </location>
</feature>
<organism evidence="2">
    <name type="scientific">Pseudictyota dubia</name>
    <dbReference type="NCBI Taxonomy" id="2749911"/>
    <lineage>
        <taxon>Eukaryota</taxon>
        <taxon>Sar</taxon>
        <taxon>Stramenopiles</taxon>
        <taxon>Ochrophyta</taxon>
        <taxon>Bacillariophyta</taxon>
        <taxon>Mediophyceae</taxon>
        <taxon>Biddulphiophycidae</taxon>
        <taxon>Eupodiscales</taxon>
        <taxon>Odontellaceae</taxon>
        <taxon>Pseudictyota</taxon>
    </lineage>
</organism>
<keyword evidence="1" id="KW-0732">Signal</keyword>
<dbReference type="Gene3D" id="2.40.480.10">
    <property type="entry name" value="Allene oxide cyclase-like"/>
    <property type="match status" value="1"/>
</dbReference>
<protein>
    <submittedName>
        <fullName evidence="2">Uncharacterized protein</fullName>
    </submittedName>
</protein>
<accession>A0A7R9ZFN9</accession>